<sequence length="42" mass="4707">MLHKLYDDGQIAGEHDGTFVLSLMPTLARASDRGSYMRRPCP</sequence>
<dbReference type="AlphaFoldDB" id="A0A285VEZ3"/>
<reference evidence="1 2" key="1">
    <citation type="submission" date="2017-08" db="EMBL/GenBank/DDBJ databases">
        <authorList>
            <person name="de Groot N.N."/>
        </authorList>
    </citation>
    <scope>NUCLEOTIDE SEQUENCE [LARGE SCALE GENOMIC DNA]</scope>
    <source>
        <strain evidence="1 2">USBA 855</strain>
    </source>
</reference>
<gene>
    <name evidence="1" type="ORF">SAMN05421509_101534</name>
</gene>
<dbReference type="RefSeq" id="WP_281256321.1">
    <property type="nucleotide sequence ID" value="NZ_OBQJ01000001.1"/>
</dbReference>
<dbReference type="Proteomes" id="UP000219023">
    <property type="component" value="Unassembled WGS sequence"/>
</dbReference>
<evidence type="ECO:0000313" key="2">
    <source>
        <dbReference type="Proteomes" id="UP000219023"/>
    </source>
</evidence>
<accession>A0A285VEZ3</accession>
<evidence type="ECO:0000313" key="1">
    <source>
        <dbReference type="EMBL" id="SOC52138.1"/>
    </source>
</evidence>
<name>A0A285VEZ3_9GAMM</name>
<proteinExistence type="predicted"/>
<protein>
    <submittedName>
        <fullName evidence="1">Uncharacterized protein</fullName>
    </submittedName>
</protein>
<dbReference type="EMBL" id="OBQJ01000001">
    <property type="protein sequence ID" value="SOC52138.1"/>
    <property type="molecule type" value="Genomic_DNA"/>
</dbReference>
<organism evidence="1 2">
    <name type="scientific">Chromohalobacter canadensis</name>
    <dbReference type="NCBI Taxonomy" id="141389"/>
    <lineage>
        <taxon>Bacteria</taxon>
        <taxon>Pseudomonadati</taxon>
        <taxon>Pseudomonadota</taxon>
        <taxon>Gammaproteobacteria</taxon>
        <taxon>Oceanospirillales</taxon>
        <taxon>Halomonadaceae</taxon>
        <taxon>Chromohalobacter</taxon>
    </lineage>
</organism>